<gene>
    <name evidence="2" type="ORF">RR45_GL001955</name>
    <name evidence="3" type="ORF">SAMN02746068_00682</name>
</gene>
<evidence type="ECO:0000313" key="3">
    <source>
        <dbReference type="EMBL" id="SFZ72898.1"/>
    </source>
</evidence>
<dbReference type="AlphaFoldDB" id="A0A1K2H9R1"/>
<dbReference type="InterPro" id="IPR020215">
    <property type="entry name" value="EbsA-like"/>
</dbReference>
<evidence type="ECO:0000256" key="1">
    <source>
        <dbReference type="SAM" id="Phobius"/>
    </source>
</evidence>
<feature type="transmembrane region" description="Helical" evidence="1">
    <location>
        <begin position="44"/>
        <end position="62"/>
    </location>
</feature>
<dbReference type="Proteomes" id="UP000218979">
    <property type="component" value="Unassembled WGS sequence"/>
</dbReference>
<accession>A0A1K2H9R1</accession>
<keyword evidence="5" id="KW-1185">Reference proteome</keyword>
<evidence type="ECO:0000313" key="2">
    <source>
        <dbReference type="EMBL" id="PCS03927.1"/>
    </source>
</evidence>
<protein>
    <recommendedName>
        <fullName evidence="6">EbsA protein</fullName>
    </recommendedName>
</protein>
<dbReference type="EMBL" id="FPKS01000003">
    <property type="protein sequence ID" value="SFZ72898.1"/>
    <property type="molecule type" value="Genomic_DNA"/>
</dbReference>
<dbReference type="Proteomes" id="UP000185655">
    <property type="component" value="Unassembled WGS sequence"/>
</dbReference>
<keyword evidence="1" id="KW-1133">Transmembrane helix</keyword>
<evidence type="ECO:0000313" key="5">
    <source>
        <dbReference type="Proteomes" id="UP000218979"/>
    </source>
</evidence>
<evidence type="ECO:0000313" key="4">
    <source>
        <dbReference type="Proteomes" id="UP000185655"/>
    </source>
</evidence>
<organism evidence="3 4">
    <name type="scientific">Pseudolactococcus chungangensis CAU 28 = DSM 22330</name>
    <dbReference type="NCBI Taxonomy" id="1122154"/>
    <lineage>
        <taxon>Bacteria</taxon>
        <taxon>Bacillati</taxon>
        <taxon>Bacillota</taxon>
        <taxon>Bacilli</taxon>
        <taxon>Lactobacillales</taxon>
        <taxon>Streptococcaceae</taxon>
        <taxon>Pseudolactococcus</taxon>
    </lineage>
</organism>
<feature type="transmembrane region" description="Helical" evidence="1">
    <location>
        <begin position="20"/>
        <end position="38"/>
    </location>
</feature>
<keyword evidence="1" id="KW-0812">Transmembrane</keyword>
<evidence type="ECO:0008006" key="6">
    <source>
        <dbReference type="Google" id="ProtNLM"/>
    </source>
</evidence>
<keyword evidence="1" id="KW-0472">Membrane</keyword>
<reference evidence="3 4" key="2">
    <citation type="submission" date="2016-11" db="EMBL/GenBank/DDBJ databases">
        <authorList>
            <person name="Jaros S."/>
            <person name="Januszkiewicz K."/>
            <person name="Wedrychowicz H."/>
        </authorList>
    </citation>
    <scope>NUCLEOTIDE SEQUENCE [LARGE SCALE GENOMIC DNA]</scope>
    <source>
        <strain evidence="3 4">DSM 22330</strain>
    </source>
</reference>
<name>A0A1K2H9R1_9LACT</name>
<reference evidence="2 5" key="1">
    <citation type="submission" date="2014-12" db="EMBL/GenBank/DDBJ databases">
        <title>Draft genome sequences of 10 type strains of Lactococcus.</title>
        <authorList>
            <person name="Sun Z."/>
            <person name="Zhong Z."/>
            <person name="Liu W."/>
            <person name="Zhang W."/>
            <person name="Zhang H."/>
        </authorList>
    </citation>
    <scope>NUCLEOTIDE SEQUENCE [LARGE SCALE GENOMIC DNA]</scope>
    <source>
        <strain evidence="2 5">DSM 22330</strain>
    </source>
</reference>
<dbReference type="OrthoDB" id="2233065at2"/>
<proteinExistence type="predicted"/>
<dbReference type="RefSeq" id="WP_031365283.1">
    <property type="nucleotide sequence ID" value="NZ_FPKS01000003.1"/>
</dbReference>
<sequence length="164" mass="19310">MIKIFGKLRYHWQPELSITITYWCLSIAPIFISLALLYENTKISRSSFILFIIFIVLVWIGFQRYFEISEDKDLLLSRGLVPGYAGKTVISSISMIKISKRAIIIYTNRNVKGKIFYMRKWPKKYFVDTLTINPYFQGEVELIGHIDHYFDSYSNDKKSKLSKI</sequence>
<dbReference type="Pfam" id="PF17255">
    <property type="entry name" value="EbsA"/>
    <property type="match status" value="1"/>
</dbReference>
<dbReference type="EMBL" id="JXJT01000007">
    <property type="protein sequence ID" value="PCS03927.1"/>
    <property type="molecule type" value="Genomic_DNA"/>
</dbReference>